<organism evidence="7">
    <name type="scientific">uncultured Sphingopyxis sp</name>
    <dbReference type="NCBI Taxonomy" id="310581"/>
    <lineage>
        <taxon>Bacteria</taxon>
        <taxon>Pseudomonadati</taxon>
        <taxon>Pseudomonadota</taxon>
        <taxon>Alphaproteobacteria</taxon>
        <taxon>Sphingomonadales</taxon>
        <taxon>Sphingomonadaceae</taxon>
        <taxon>Sphingopyxis</taxon>
        <taxon>environmental samples</taxon>
    </lineage>
</organism>
<dbReference type="PROSITE" id="PS50249">
    <property type="entry name" value="MPN"/>
    <property type="match status" value="1"/>
</dbReference>
<evidence type="ECO:0000256" key="3">
    <source>
        <dbReference type="ARBA" id="ARBA00022801"/>
    </source>
</evidence>
<dbReference type="InterPro" id="IPR020891">
    <property type="entry name" value="UPF0758_CS"/>
</dbReference>
<dbReference type="GO" id="GO:0008237">
    <property type="term" value="F:metallopeptidase activity"/>
    <property type="evidence" value="ECO:0007669"/>
    <property type="project" value="UniProtKB-KW"/>
</dbReference>
<keyword evidence="4" id="KW-0862">Zinc</keyword>
<dbReference type="GO" id="GO:0006508">
    <property type="term" value="P:proteolysis"/>
    <property type="evidence" value="ECO:0007669"/>
    <property type="project" value="UniProtKB-KW"/>
</dbReference>
<evidence type="ECO:0000256" key="4">
    <source>
        <dbReference type="ARBA" id="ARBA00022833"/>
    </source>
</evidence>
<evidence type="ECO:0000313" key="7">
    <source>
        <dbReference type="EMBL" id="SBV32290.1"/>
    </source>
</evidence>
<proteinExistence type="predicted"/>
<evidence type="ECO:0000256" key="5">
    <source>
        <dbReference type="ARBA" id="ARBA00023049"/>
    </source>
</evidence>
<name>A0A1Y5PQP9_9SPHN</name>
<evidence type="ECO:0000256" key="1">
    <source>
        <dbReference type="ARBA" id="ARBA00022670"/>
    </source>
</evidence>
<keyword evidence="5" id="KW-0482">Metalloprotease</keyword>
<protein>
    <recommendedName>
        <fullName evidence="6">MPN domain-containing protein</fullName>
    </recommendedName>
</protein>
<dbReference type="InterPro" id="IPR001405">
    <property type="entry name" value="UPF0758"/>
</dbReference>
<dbReference type="Gene3D" id="3.40.140.10">
    <property type="entry name" value="Cytidine Deaminase, domain 2"/>
    <property type="match status" value="1"/>
</dbReference>
<keyword evidence="2" id="KW-0479">Metal-binding</keyword>
<dbReference type="EMBL" id="LT598653">
    <property type="protein sequence ID" value="SBV32290.1"/>
    <property type="molecule type" value="Genomic_DNA"/>
</dbReference>
<feature type="domain" description="MPN" evidence="6">
    <location>
        <begin position="72"/>
        <end position="194"/>
    </location>
</feature>
<dbReference type="PANTHER" id="PTHR30471:SF3">
    <property type="entry name" value="UPF0758 PROTEIN YEES-RELATED"/>
    <property type="match status" value="1"/>
</dbReference>
<dbReference type="InterPro" id="IPR025657">
    <property type="entry name" value="RadC_JAB"/>
</dbReference>
<sequence>MAHLLEPFAGDRADDAAVRLIAHFGSLGRALDASSGQLAAALGRDHDLVGAIVAARALIKAGLREQVARTQVSIRDPRFRDYLRSVIAKSPTECLHATFVAQDWGYLADELLAQGGAGHVEGDLRRLLGRAFDVGAQGVILAHNHPSGSAEPSAEDIRLTRRIADLTQAVGVQLLDHLILAGADMVSMRERGLL</sequence>
<keyword evidence="3" id="KW-0378">Hydrolase</keyword>
<dbReference type="KEGG" id="sphu:SPPYR_1170"/>
<gene>
    <name evidence="7" type="ORF">SPPYR_1170</name>
</gene>
<dbReference type="InterPro" id="IPR037518">
    <property type="entry name" value="MPN"/>
</dbReference>
<reference evidence="7" key="1">
    <citation type="submission" date="2016-03" db="EMBL/GenBank/DDBJ databases">
        <authorList>
            <person name="Ploux O."/>
        </authorList>
    </citation>
    <scope>NUCLEOTIDE SEQUENCE</scope>
    <source>
        <strain evidence="7">UC10</strain>
    </source>
</reference>
<dbReference type="PANTHER" id="PTHR30471">
    <property type="entry name" value="DNA REPAIR PROTEIN RADC"/>
    <property type="match status" value="1"/>
</dbReference>
<dbReference type="RefSeq" id="WP_295325061.1">
    <property type="nucleotide sequence ID" value="NZ_LT598653.1"/>
</dbReference>
<evidence type="ECO:0000259" key="6">
    <source>
        <dbReference type="PROSITE" id="PS50249"/>
    </source>
</evidence>
<evidence type="ECO:0000256" key="2">
    <source>
        <dbReference type="ARBA" id="ARBA00022723"/>
    </source>
</evidence>
<dbReference type="Pfam" id="PF04002">
    <property type="entry name" value="RadC"/>
    <property type="match status" value="1"/>
</dbReference>
<accession>A0A1Y5PQP9</accession>
<keyword evidence="1" id="KW-0645">Protease</keyword>
<dbReference type="GO" id="GO:0046872">
    <property type="term" value="F:metal ion binding"/>
    <property type="evidence" value="ECO:0007669"/>
    <property type="project" value="UniProtKB-KW"/>
</dbReference>
<dbReference type="AlphaFoldDB" id="A0A1Y5PQP9"/>
<dbReference type="PROSITE" id="PS01302">
    <property type="entry name" value="UPF0758"/>
    <property type="match status" value="1"/>
</dbReference>